<evidence type="ECO:0000256" key="6">
    <source>
        <dbReference type="ARBA" id="ARBA00023136"/>
    </source>
</evidence>
<comment type="subcellular location">
    <subcellularLocation>
        <location evidence="1 7">Cell membrane</location>
        <topology evidence="1 7">Multi-pass membrane protein</topology>
    </subcellularLocation>
</comment>
<dbReference type="GO" id="GO:0005886">
    <property type="term" value="C:plasma membrane"/>
    <property type="evidence" value="ECO:0007669"/>
    <property type="project" value="UniProtKB-SubCell"/>
</dbReference>
<feature type="transmembrane region" description="Helical" evidence="7">
    <location>
        <begin position="282"/>
        <end position="302"/>
    </location>
</feature>
<keyword evidence="3" id="KW-1003">Cell membrane</keyword>
<dbReference type="GO" id="GO:0055085">
    <property type="term" value="P:transmembrane transport"/>
    <property type="evidence" value="ECO:0007669"/>
    <property type="project" value="InterPro"/>
</dbReference>
<dbReference type="PANTHER" id="PTHR30193:SF41">
    <property type="entry name" value="DIACETYLCHITOBIOSE UPTAKE SYSTEM PERMEASE PROTEIN NGCF"/>
    <property type="match status" value="1"/>
</dbReference>
<organism evidence="9 10">
    <name type="scientific">Arthrobacter alpinus</name>
    <dbReference type="NCBI Taxonomy" id="656366"/>
    <lineage>
        <taxon>Bacteria</taxon>
        <taxon>Bacillati</taxon>
        <taxon>Actinomycetota</taxon>
        <taxon>Actinomycetes</taxon>
        <taxon>Micrococcales</taxon>
        <taxon>Micrococcaceae</taxon>
        <taxon>Arthrobacter</taxon>
    </lineage>
</organism>
<keyword evidence="4 7" id="KW-0812">Transmembrane</keyword>
<feature type="transmembrane region" description="Helical" evidence="7">
    <location>
        <begin position="95"/>
        <end position="118"/>
    </location>
</feature>
<evidence type="ECO:0000256" key="1">
    <source>
        <dbReference type="ARBA" id="ARBA00004651"/>
    </source>
</evidence>
<dbReference type="PANTHER" id="PTHR30193">
    <property type="entry name" value="ABC TRANSPORTER PERMEASE PROTEIN"/>
    <property type="match status" value="1"/>
</dbReference>
<dbReference type="InterPro" id="IPR051393">
    <property type="entry name" value="ABC_transporter_permease"/>
</dbReference>
<keyword evidence="2 7" id="KW-0813">Transport</keyword>
<evidence type="ECO:0000256" key="3">
    <source>
        <dbReference type="ARBA" id="ARBA00022475"/>
    </source>
</evidence>
<gene>
    <name evidence="9" type="ORF">AS189_05900</name>
</gene>
<feature type="transmembrane region" description="Helical" evidence="7">
    <location>
        <begin position="33"/>
        <end position="53"/>
    </location>
</feature>
<dbReference type="InterPro" id="IPR035906">
    <property type="entry name" value="MetI-like_sf"/>
</dbReference>
<dbReference type="Pfam" id="PF00528">
    <property type="entry name" value="BPD_transp_1"/>
    <property type="match status" value="1"/>
</dbReference>
<protein>
    <submittedName>
        <fullName evidence="9">Sugar ABC transporter permease</fullName>
    </submittedName>
</protein>
<evidence type="ECO:0000256" key="2">
    <source>
        <dbReference type="ARBA" id="ARBA00022448"/>
    </source>
</evidence>
<sequence length="312" mass="34500">MNPEVNTVLTELAPSAAPPITQKTPAKVRKGSGFWFVVPFLIAFALFLLWPIVSGLWMSLTNQSLTGSGTGFTGLSNYAEALGDAAVWQSLWNTAVFTIATAAPLVVLSFVMAYLVYVGLPGQWLWRMSFFTPYLLPVSVVAALWQWMFQPGFGLINSILTQLGFAEIGFLDQQGVAMFSIVLVTIWWTVGFNFLLYLSALQNIPDHVFEAAQLDGAGPWRRLVSIIVPMVNKTTVMIVMLQILASLKVFEQIYLLTSGGPRGSTRSVLEYIYDVGFSGYRLGYASAISYLFFALIVVVAVVQLRIMNRKEH</sequence>
<dbReference type="Gene3D" id="1.10.3720.10">
    <property type="entry name" value="MetI-like"/>
    <property type="match status" value="1"/>
</dbReference>
<dbReference type="Proteomes" id="UP000059574">
    <property type="component" value="Chromosome"/>
</dbReference>
<accession>A0A0S2M442</accession>
<reference evidence="10" key="1">
    <citation type="submission" date="2015-11" db="EMBL/GenBank/DDBJ databases">
        <authorList>
            <person name="Kumar R."/>
            <person name="Singh D."/>
            <person name="Swarnkar M.K."/>
            <person name="Singh A.K."/>
            <person name="Kumar S."/>
        </authorList>
    </citation>
    <scope>NUCLEOTIDE SEQUENCE [LARGE SCALE GENOMIC DNA]</scope>
    <source>
        <strain evidence="10">ERGS4:06</strain>
    </source>
</reference>
<dbReference type="EMBL" id="CP013200">
    <property type="protein sequence ID" value="ALO68358.1"/>
    <property type="molecule type" value="Genomic_DNA"/>
</dbReference>
<dbReference type="PROSITE" id="PS50928">
    <property type="entry name" value="ABC_TM1"/>
    <property type="match status" value="1"/>
</dbReference>
<proteinExistence type="inferred from homology"/>
<feature type="transmembrane region" description="Helical" evidence="7">
    <location>
        <begin position="130"/>
        <end position="148"/>
    </location>
</feature>
<comment type="similarity">
    <text evidence="7">Belongs to the binding-protein-dependent transport system permease family.</text>
</comment>
<feature type="transmembrane region" description="Helical" evidence="7">
    <location>
        <begin position="223"/>
        <end position="245"/>
    </location>
</feature>
<evidence type="ECO:0000313" key="10">
    <source>
        <dbReference type="Proteomes" id="UP000059574"/>
    </source>
</evidence>
<evidence type="ECO:0000313" key="9">
    <source>
        <dbReference type="EMBL" id="ALO68358.1"/>
    </source>
</evidence>
<evidence type="ECO:0000256" key="5">
    <source>
        <dbReference type="ARBA" id="ARBA00022989"/>
    </source>
</evidence>
<name>A0A0S2M442_9MICC</name>
<dbReference type="InterPro" id="IPR000515">
    <property type="entry name" value="MetI-like"/>
</dbReference>
<evidence type="ECO:0000256" key="7">
    <source>
        <dbReference type="RuleBase" id="RU363032"/>
    </source>
</evidence>
<feature type="domain" description="ABC transmembrane type-1" evidence="8">
    <location>
        <begin position="91"/>
        <end position="303"/>
    </location>
</feature>
<keyword evidence="6 7" id="KW-0472">Membrane</keyword>
<dbReference type="CDD" id="cd06261">
    <property type="entry name" value="TM_PBP2"/>
    <property type="match status" value="1"/>
</dbReference>
<feature type="transmembrane region" description="Helical" evidence="7">
    <location>
        <begin position="176"/>
        <end position="198"/>
    </location>
</feature>
<reference evidence="9 10" key="2">
    <citation type="journal article" date="2016" name="J. Biotechnol.">
        <title>Complete genome sequence of Arthrobacter alpinus ERGS4:06, a yellow pigmented bacterium tolerant to cold and radiations isolated from Sikkim Himalaya.</title>
        <authorList>
            <person name="Kumar R."/>
            <person name="Singh D."/>
            <person name="Swarnkar M.K."/>
            <person name="Singh A.K."/>
            <person name="Kumar S."/>
        </authorList>
    </citation>
    <scope>NUCLEOTIDE SEQUENCE [LARGE SCALE GENOMIC DNA]</scope>
    <source>
        <strain evidence="9 10">ERGS4:06</strain>
    </source>
</reference>
<dbReference type="SUPFAM" id="SSF161098">
    <property type="entry name" value="MetI-like"/>
    <property type="match status" value="1"/>
</dbReference>
<keyword evidence="5 7" id="KW-1133">Transmembrane helix</keyword>
<evidence type="ECO:0000256" key="4">
    <source>
        <dbReference type="ARBA" id="ARBA00022692"/>
    </source>
</evidence>
<dbReference type="AlphaFoldDB" id="A0A0S2M442"/>
<evidence type="ECO:0000259" key="8">
    <source>
        <dbReference type="PROSITE" id="PS50928"/>
    </source>
</evidence>